<dbReference type="EMBL" id="JJMM01000002">
    <property type="protein sequence ID" value="KDR96723.1"/>
    <property type="molecule type" value="Genomic_DNA"/>
</dbReference>
<name>A0A069RIV3_PEPLI</name>
<keyword evidence="5" id="KW-1185">Reference proteome</keyword>
<dbReference type="GO" id="GO:0016787">
    <property type="term" value="F:hydrolase activity"/>
    <property type="evidence" value="ECO:0007669"/>
    <property type="project" value="UniProtKB-KW"/>
</dbReference>
<dbReference type="eggNOG" id="COG0657">
    <property type="taxonomic scope" value="Bacteria"/>
</dbReference>
<dbReference type="PANTHER" id="PTHR48081">
    <property type="entry name" value="AB HYDROLASE SUPERFAMILY PROTEIN C4A8.06C"/>
    <property type="match status" value="1"/>
</dbReference>
<dbReference type="Pfam" id="PF20434">
    <property type="entry name" value="BD-FAE"/>
    <property type="match status" value="1"/>
</dbReference>
<dbReference type="PANTHER" id="PTHR48081:SF13">
    <property type="entry name" value="ALPHA_BETA HYDROLASE"/>
    <property type="match status" value="1"/>
</dbReference>
<gene>
    <name evidence="4" type="ORF">CLIT_2c03290</name>
</gene>
<feature type="signal peptide" evidence="2">
    <location>
        <begin position="1"/>
        <end position="24"/>
    </location>
</feature>
<proteinExistence type="predicted"/>
<dbReference type="InterPro" id="IPR050300">
    <property type="entry name" value="GDXG_lipolytic_enzyme"/>
</dbReference>
<dbReference type="AlphaFoldDB" id="A0A069RIV3"/>
<protein>
    <submittedName>
        <fullName evidence="4">Lipase</fullName>
    </submittedName>
</protein>
<dbReference type="RefSeq" id="WP_052635883.1">
    <property type="nucleotide sequence ID" value="NZ_FSRH01000001.1"/>
</dbReference>
<dbReference type="InterPro" id="IPR049492">
    <property type="entry name" value="BD-FAE-like_dom"/>
</dbReference>
<dbReference type="Gene3D" id="3.40.50.1820">
    <property type="entry name" value="alpha/beta hydrolase"/>
    <property type="match status" value="1"/>
</dbReference>
<keyword evidence="2" id="KW-0732">Signal</keyword>
<dbReference type="Proteomes" id="UP000027946">
    <property type="component" value="Unassembled WGS sequence"/>
</dbReference>
<reference evidence="4 5" key="1">
    <citation type="submission" date="2014-03" db="EMBL/GenBank/DDBJ databases">
        <title>Genome sequence of Clostridium litorale W6, DSM 5388.</title>
        <authorList>
            <person name="Poehlein A."/>
            <person name="Jagirdar A."/>
            <person name="Khonsari B."/>
            <person name="Chibani C.M."/>
            <person name="Gutierrez Gutierrez D.A."/>
            <person name="Davydova E."/>
            <person name="Alghaithi H.S."/>
            <person name="Nair K.P."/>
            <person name="Dhamotharan K."/>
            <person name="Chandran L."/>
            <person name="G W."/>
            <person name="Daniel R."/>
        </authorList>
    </citation>
    <scope>NUCLEOTIDE SEQUENCE [LARGE SCALE GENOMIC DNA]</scope>
    <source>
        <strain evidence="4 5">W6</strain>
    </source>
</reference>
<dbReference type="InterPro" id="IPR029058">
    <property type="entry name" value="AB_hydrolase_fold"/>
</dbReference>
<dbReference type="SUPFAM" id="SSF53474">
    <property type="entry name" value="alpha/beta-Hydrolases"/>
    <property type="match status" value="1"/>
</dbReference>
<dbReference type="STRING" id="1121324.CLIT_2c03290"/>
<evidence type="ECO:0000256" key="2">
    <source>
        <dbReference type="SAM" id="SignalP"/>
    </source>
</evidence>
<dbReference type="OrthoDB" id="9815425at2"/>
<accession>A0A069RIV3</accession>
<evidence type="ECO:0000313" key="5">
    <source>
        <dbReference type="Proteomes" id="UP000027946"/>
    </source>
</evidence>
<organism evidence="4 5">
    <name type="scientific">Peptoclostridium litorale DSM 5388</name>
    <dbReference type="NCBI Taxonomy" id="1121324"/>
    <lineage>
        <taxon>Bacteria</taxon>
        <taxon>Bacillati</taxon>
        <taxon>Bacillota</taxon>
        <taxon>Clostridia</taxon>
        <taxon>Peptostreptococcales</taxon>
        <taxon>Peptoclostridiaceae</taxon>
        <taxon>Peptoclostridium</taxon>
    </lineage>
</organism>
<evidence type="ECO:0000256" key="1">
    <source>
        <dbReference type="ARBA" id="ARBA00022801"/>
    </source>
</evidence>
<sequence>MKKNATTLAIALILCLFPASDSSASDGFQPEKPFDVNQSSHSNQYSDAAVARDVIYKTTNEKELTLDIYKPLVQVYQKSPAIVYIHGGAWVMGNKNGTDTKSLMPYFNILRQNGYTIITINYRLLSDGSAFPGPVSDCKDALRWIVQNSDSYSIDSNNIGLWGVSSGASMALLCAYSSDNEFKDEGSLSSQSTAVRYVIDFSGPTSFEGYLKNTPAAFRKYVSAFSLDKKISRSPTPLQYIKNTSPPTLIVHGKNDRIVPYYHSKNLYETALSRGANAKYILLSGADHTLSGASASDISMLSETIFDFIDENYQN</sequence>
<evidence type="ECO:0000259" key="3">
    <source>
        <dbReference type="Pfam" id="PF20434"/>
    </source>
</evidence>
<evidence type="ECO:0000313" key="4">
    <source>
        <dbReference type="EMBL" id="KDR96723.1"/>
    </source>
</evidence>
<comment type="caution">
    <text evidence="4">The sequence shown here is derived from an EMBL/GenBank/DDBJ whole genome shotgun (WGS) entry which is preliminary data.</text>
</comment>
<keyword evidence="1" id="KW-0378">Hydrolase</keyword>
<feature type="chain" id="PRO_5030002497" evidence="2">
    <location>
        <begin position="25"/>
        <end position="315"/>
    </location>
</feature>
<feature type="domain" description="BD-FAE-like" evidence="3">
    <location>
        <begin position="66"/>
        <end position="269"/>
    </location>
</feature>